<sequence length="179" mass="19619">MARIQLFALLLGAFLALAAASSPQSFCKCTCFKNSTIIPLSTNRPSQLLLRSLDPLDASTPEAPRPAERRWEDGHLAKRASQDCLGCTKKFCRDQNLPFCHDATDDDVSTYCFQRDSKKDRLIVWAFILGTLGLLGWVAFTKLREARGLTGSVFGRFSRSAAAGEEDGGGAYRPLGGER</sequence>
<dbReference type="AlphaFoldDB" id="A0AAE8N8S7"/>
<evidence type="ECO:0000313" key="3">
    <source>
        <dbReference type="EMBL" id="SPO07508.1"/>
    </source>
</evidence>
<feature type="transmembrane region" description="Helical" evidence="1">
    <location>
        <begin position="122"/>
        <end position="140"/>
    </location>
</feature>
<evidence type="ECO:0000313" key="4">
    <source>
        <dbReference type="Proteomes" id="UP001187682"/>
    </source>
</evidence>
<evidence type="ECO:0000256" key="2">
    <source>
        <dbReference type="SAM" id="SignalP"/>
    </source>
</evidence>
<organism evidence="3 4">
    <name type="scientific">Cephalotrichum gorgonifer</name>
    <dbReference type="NCBI Taxonomy" id="2041049"/>
    <lineage>
        <taxon>Eukaryota</taxon>
        <taxon>Fungi</taxon>
        <taxon>Dikarya</taxon>
        <taxon>Ascomycota</taxon>
        <taxon>Pezizomycotina</taxon>
        <taxon>Sordariomycetes</taxon>
        <taxon>Hypocreomycetidae</taxon>
        <taxon>Microascales</taxon>
        <taxon>Microascaceae</taxon>
        <taxon>Cephalotrichum</taxon>
    </lineage>
</organism>
<gene>
    <name evidence="3" type="ORF">DNG_10202</name>
</gene>
<keyword evidence="4" id="KW-1185">Reference proteome</keyword>
<proteinExistence type="predicted"/>
<dbReference type="PANTHER" id="PTHR36854:SF1">
    <property type="entry name" value="TRANSMEMBRANE PROTEIN"/>
    <property type="match status" value="1"/>
</dbReference>
<keyword evidence="1" id="KW-0472">Membrane</keyword>
<dbReference type="EMBL" id="ONZQ02000021">
    <property type="protein sequence ID" value="SPO07508.1"/>
    <property type="molecule type" value="Genomic_DNA"/>
</dbReference>
<keyword evidence="1" id="KW-1133">Transmembrane helix</keyword>
<keyword evidence="1" id="KW-0812">Transmembrane</keyword>
<comment type="caution">
    <text evidence="3">The sequence shown here is derived from an EMBL/GenBank/DDBJ whole genome shotgun (WGS) entry which is preliminary data.</text>
</comment>
<feature type="signal peptide" evidence="2">
    <location>
        <begin position="1"/>
        <end position="20"/>
    </location>
</feature>
<feature type="chain" id="PRO_5042282085" description="MFS transporter" evidence="2">
    <location>
        <begin position="21"/>
        <end position="179"/>
    </location>
</feature>
<evidence type="ECO:0008006" key="5">
    <source>
        <dbReference type="Google" id="ProtNLM"/>
    </source>
</evidence>
<dbReference type="PANTHER" id="PTHR36854">
    <property type="entry name" value="CHROMOSOME 9, WHOLE GENOME SHOTGUN SEQUENCE"/>
    <property type="match status" value="1"/>
</dbReference>
<accession>A0AAE8N8S7</accession>
<name>A0AAE8N8S7_9PEZI</name>
<dbReference type="Proteomes" id="UP001187682">
    <property type="component" value="Unassembled WGS sequence"/>
</dbReference>
<evidence type="ECO:0000256" key="1">
    <source>
        <dbReference type="SAM" id="Phobius"/>
    </source>
</evidence>
<reference evidence="3" key="1">
    <citation type="submission" date="2018-03" db="EMBL/GenBank/DDBJ databases">
        <authorList>
            <person name="Guldener U."/>
        </authorList>
    </citation>
    <scope>NUCLEOTIDE SEQUENCE</scope>
</reference>
<keyword evidence="2" id="KW-0732">Signal</keyword>
<protein>
    <recommendedName>
        <fullName evidence="5">MFS transporter</fullName>
    </recommendedName>
</protein>